<dbReference type="Proteomes" id="UP000260363">
    <property type="component" value="Chromosome"/>
</dbReference>
<evidence type="ECO:0000313" key="3">
    <source>
        <dbReference type="EMBL" id="AJR10557.1"/>
    </source>
</evidence>
<comment type="similarity">
    <text evidence="1 2">Belongs to the UPF0301 (AlgH) family.</text>
</comment>
<dbReference type="Pfam" id="PF02622">
    <property type="entry name" value="DUF179"/>
    <property type="match status" value="1"/>
</dbReference>
<evidence type="ECO:0000313" key="4">
    <source>
        <dbReference type="Proteomes" id="UP000260363"/>
    </source>
</evidence>
<dbReference type="SUPFAM" id="SSF143456">
    <property type="entry name" value="VC0467-like"/>
    <property type="match status" value="1"/>
</dbReference>
<dbReference type="Gene3D" id="3.40.1740.10">
    <property type="entry name" value="VC0467-like"/>
    <property type="match status" value="1"/>
</dbReference>
<proteinExistence type="inferred from homology"/>
<dbReference type="EMBL" id="CP007217">
    <property type="protein sequence ID" value="AJR10557.1"/>
    <property type="molecule type" value="Genomic_DNA"/>
</dbReference>
<organism evidence="3 4">
    <name type="scientific">Chlamydia muridarum</name>
    <dbReference type="NCBI Taxonomy" id="83560"/>
    <lineage>
        <taxon>Bacteria</taxon>
        <taxon>Pseudomonadati</taxon>
        <taxon>Chlamydiota</taxon>
        <taxon>Chlamydiia</taxon>
        <taxon>Chlamydiales</taxon>
        <taxon>Chlamydiaceae</taxon>
        <taxon>Chlamydia/Chlamydophila group</taxon>
        <taxon>Chlamydia</taxon>
    </lineage>
</organism>
<dbReference type="GO" id="GO:0005829">
    <property type="term" value="C:cytosol"/>
    <property type="evidence" value="ECO:0007669"/>
    <property type="project" value="TreeGrafter"/>
</dbReference>
<dbReference type="PATRIC" id="fig|243161.6.peg.517"/>
<dbReference type="NCBIfam" id="NF001271">
    <property type="entry name" value="PRK00228.2-3"/>
    <property type="match status" value="1"/>
</dbReference>
<dbReference type="GeneID" id="1245841"/>
<dbReference type="RefSeq" id="WP_010230567.1">
    <property type="nucleotide sequence ID" value="NZ_CP007217.1"/>
</dbReference>
<dbReference type="OMA" id="GAWYVVE"/>
<name>A0A069ZQ49_CHLMR</name>
<dbReference type="KEGG" id="cmm:NC80_02410"/>
<evidence type="ECO:0000256" key="2">
    <source>
        <dbReference type="HAMAP-Rule" id="MF_00758"/>
    </source>
</evidence>
<dbReference type="KEGG" id="cmx:DNC_02430"/>
<protein>
    <recommendedName>
        <fullName evidence="2">UPF0301 protein BD36_02595</fullName>
    </recommendedName>
</protein>
<dbReference type="AlphaFoldDB" id="A0A069ZQ49"/>
<gene>
    <name evidence="3" type="ORF">BD36_02595</name>
</gene>
<dbReference type="PANTHER" id="PTHR30327:SF1">
    <property type="entry name" value="UPF0301 PROTEIN YQGE"/>
    <property type="match status" value="1"/>
</dbReference>
<dbReference type="InterPro" id="IPR003774">
    <property type="entry name" value="AlgH-like"/>
</dbReference>
<reference evidence="3 4" key="1">
    <citation type="submission" date="2014-02" db="EMBL/GenBank/DDBJ databases">
        <authorList>
            <person name="Chen C."/>
            <person name="Conrad T.A."/>
            <person name="Zhou Z."/>
            <person name="Lai Z."/>
            <person name="Zhong G."/>
        </authorList>
    </citation>
    <scope>NUCLEOTIDE SEQUENCE [LARGE SCALE GENOMIC DNA]</scope>
    <source>
        <strain evidence="3 4">Nigg3-28</strain>
    </source>
</reference>
<dbReference type="SMR" id="A0A069ZQ49"/>
<dbReference type="PANTHER" id="PTHR30327">
    <property type="entry name" value="UNCHARACTERIZED PROTEIN YQGE"/>
    <property type="match status" value="1"/>
</dbReference>
<dbReference type="KEGG" id="cmg:NC81_02425"/>
<accession>A0A069ZQ49</accession>
<evidence type="ECO:0000256" key="1">
    <source>
        <dbReference type="ARBA" id="ARBA00009600"/>
    </source>
</evidence>
<sequence length="190" mass="20961">MTKLPYALLEKGSLLIASPDVNGGVFSRSVILVCEHSPNGSFGLILNKTLEMDSPEEVFPLDHFDESRVRFCMGGPLQANQIMLLHSSSSEDANSSIEICPSVFLGGDFSFIQEGEIKSNDEKMLFCFGYSGWQAGQLEKEFLEGLWFLAPASQEIVFTARPDKLWSDVLQNLGGRFASMSTVPENLLLN</sequence>
<dbReference type="STRING" id="83560.NC80_02410"/>
<dbReference type="HAMAP" id="MF_00758">
    <property type="entry name" value="UPF0301"/>
    <property type="match status" value="1"/>
</dbReference>